<evidence type="ECO:0000313" key="3">
    <source>
        <dbReference type="Proteomes" id="UP000708347"/>
    </source>
</evidence>
<dbReference type="Gene3D" id="3.40.430.10">
    <property type="entry name" value="Dihydrofolate Reductase, subunit A"/>
    <property type="match status" value="1"/>
</dbReference>
<evidence type="ECO:0000259" key="1">
    <source>
        <dbReference type="Pfam" id="PF01872"/>
    </source>
</evidence>
<dbReference type="Proteomes" id="UP000708347">
    <property type="component" value="Unassembled WGS sequence"/>
</dbReference>
<sequence>MGTLSYTATVSLDGYAADADGDFQWSAPNCDVFDFHVERMAEVSTEVLGRTTYGLMQYWETDPTEEVWSPAEQEFARRWRRIEKVIASSTLTEDDVKPGRDRLVPDLSLDELQRIVAGATGVVEIFGPTVAGPAIRAGLVEEFQFFVVPKVVGGGLRALPDDVRLDLTLTGHSIFDNGTAHLRYVPG</sequence>
<proteinExistence type="predicted"/>
<dbReference type="InterPro" id="IPR002734">
    <property type="entry name" value="RibDG_C"/>
</dbReference>
<comment type="caution">
    <text evidence="2">The sequence shown here is derived from an EMBL/GenBank/DDBJ whole genome shotgun (WGS) entry which is preliminary data.</text>
</comment>
<dbReference type="Pfam" id="PF01872">
    <property type="entry name" value="RibD_C"/>
    <property type="match status" value="1"/>
</dbReference>
<protein>
    <submittedName>
        <fullName evidence="2">Deaminase</fullName>
    </submittedName>
</protein>
<keyword evidence="3" id="KW-1185">Reference proteome</keyword>
<dbReference type="EMBL" id="VBSB01000002">
    <property type="protein sequence ID" value="NTY58259.1"/>
    <property type="molecule type" value="Genomic_DNA"/>
</dbReference>
<dbReference type="SUPFAM" id="SSF53597">
    <property type="entry name" value="Dihydrofolate reductase-like"/>
    <property type="match status" value="1"/>
</dbReference>
<feature type="domain" description="Bacterial bifunctional deaminase-reductase C-terminal" evidence="1">
    <location>
        <begin position="5"/>
        <end position="179"/>
    </location>
</feature>
<reference evidence="2 3" key="1">
    <citation type="submission" date="2019-05" db="EMBL/GenBank/DDBJ databases">
        <title>Mycolicibacterium sphagni ENV482 genome assembly.</title>
        <authorList>
            <person name="Chen W."/>
            <person name="Faulkner N.W."/>
            <person name="Hyman M.R."/>
        </authorList>
    </citation>
    <scope>NUCLEOTIDE SEQUENCE [LARGE SCALE GENOMIC DNA]</scope>
    <source>
        <strain evidence="2 3">ENV482</strain>
    </source>
</reference>
<organism evidence="2 3">
    <name type="scientific">Mycolicibacterium sphagni</name>
    <dbReference type="NCBI Taxonomy" id="1786"/>
    <lineage>
        <taxon>Bacteria</taxon>
        <taxon>Bacillati</taxon>
        <taxon>Actinomycetota</taxon>
        <taxon>Actinomycetes</taxon>
        <taxon>Mycobacteriales</taxon>
        <taxon>Mycobacteriaceae</taxon>
        <taxon>Mycolicibacterium</taxon>
    </lineage>
</organism>
<dbReference type="RefSeq" id="WP_174396262.1">
    <property type="nucleotide sequence ID" value="NZ_VBSB01000002.1"/>
</dbReference>
<evidence type="ECO:0000313" key="2">
    <source>
        <dbReference type="EMBL" id="NTY58259.1"/>
    </source>
</evidence>
<dbReference type="InterPro" id="IPR024072">
    <property type="entry name" value="DHFR-like_dom_sf"/>
</dbReference>
<gene>
    <name evidence="2" type="ORF">FEG63_01670</name>
</gene>
<name>A0ABX2JR18_9MYCO</name>
<accession>A0ABX2JR18</accession>